<feature type="compositionally biased region" description="Pro residues" evidence="1">
    <location>
        <begin position="893"/>
        <end position="947"/>
    </location>
</feature>
<dbReference type="EMBL" id="JAEHOE010000035">
    <property type="protein sequence ID" value="KAG2493860.1"/>
    <property type="molecule type" value="Genomic_DNA"/>
</dbReference>
<feature type="compositionally biased region" description="Pro residues" evidence="1">
    <location>
        <begin position="267"/>
        <end position="278"/>
    </location>
</feature>
<gene>
    <name evidence="3" type="ORF">HYH03_008076</name>
</gene>
<sequence length="1580" mass="156320">MLQPARPIAVRPGAGITFAAAPDTDWRDAAGQPAVKLELAGYLVRLHIGAVQHVLLQPVLQRHGVPAAQSVRLLLDVSRLRSPLPRAGSLVRATVALSQSAVETLNQTTNHERPTAVKQAFSQQTEPGEAGQARLAAGEDPALTGGHPRLDPGGCDEAAGVDGGTAASGAERCSSAAISAPSGEGDVENIAAEQEQEALVLAAAAAAAASGSGLAVLALTALDTAEGISGSGGGGAQSAVPGGAGPEGSLEQRLDSAGRRRLTAVLPPSPSPPPPSPPPEEEWGIPEDRPRLRVRSPPPSPDPGEAAAAAAAAEIVSLYSNTTIVDNGELSVLYIIVDLCGLGGGPATTKGELEKLLFAPPFPPPGSRTYPPPSSPGDFNWGDWLYDPSPARSLEQYVATCSLGAARMNRANSRVVGPYQLPCSYSSSKPPPATPSPPPPEPPQANSPGDPSPPRRNRGTTGGTISAADAAAAAELAAAGAAWTAYNCTVNDVFGWADAAARAAQADGVDLSKYTHRLLVLPPGLREWAGPNCSWTGLATLGPAARLEDGSYGVGVAWVSGSYSRSLMAYLHELGHNLWLGHAGVGSCDECDWSSAMGMCCRTRCFNGPHSWQLGWAKPLREGGVLSAHSLPAGEVRRVTLPAALVSRESLVVVRADWVAGSEGAAAGEEEGGEGGGGAAPTLFLSYRPRDDAYDSDIPQAFAGGITVHSYNGTGQSDSQSTRLLARLLVGDTWWDLWPPGPPPRPAAPPPWTPDAPSSELLPGTRGPSASPGSGPTASQQGGLTVVPSGTGDEEPGDDLNGVTGRTAILGGVVGGGFVGTGIMIMVIDANATHAVFDLCRGCPPPAGYGVAPPMTPLGSRPTGGVIGFSPPPPPPPPGPPSPPRRIRKPPSPRRSPYPPTPPGPPTPPLGPSPPSPAPPPPPPGLPLPPSPEPPSPPLPPSPPSLPSPRKRRRPRVAPPPPDVPYQPPAPPPLPDGLVPPGVPPPPGLPPPRLRRRRSPPPLPSPPGPSPPPPVPEPVAVAGLSTASPPPPVTSPLPSPLPAVPPPAPPPGQPQPAGVSPVSGAGPPPPSPLEATVASLTDSPIRPPAAPRPPPPPVTLTPSPAAAPAGAPPPAVSPSPPSANTPPPALASPQPLPPPTLAPLASPGGQLPPGPPGQGPPAQAAVASPPSAAGPALASLPPPPLPAPGAGALEAGAGAPPPSGSPATAELTAPPGQSPPGTSPAGAGQLTPPPSPAAPPPQSSSPQPAGQAANSSASPPPLGAATPPAPPPGPNSTDPVLPGLPPPPPASPVASLSPTAPPPAQAAPGGQPSPAHPPAGPPPTPAAQPHDTDLAEDAWEHPPLQWDDAPPSPAGFPVAPAPVAPAPARPGPTAAQPGGSPAASPSPSPPAPAVVTTVSAGHVDPAADGTEPPPLWLEEPPSAPVAGAVPALHAAGPLGTYPGGDATPGANPGSGPSPSQGPSRRLARALAANARGASAGAGGSASDMRAGVAAAAAGVGSDEQGARAAALRRERAGAAAALADGAAQAASGGGDSAAKLRRDKGVQRDAGLRGPGRIPGVVGYRDARAEVQVEAGGKRK</sequence>
<feature type="compositionally biased region" description="Pro residues" evidence="1">
    <location>
        <begin position="1350"/>
        <end position="1370"/>
    </location>
</feature>
<feature type="compositionally biased region" description="Low complexity" evidence="1">
    <location>
        <begin position="1055"/>
        <end position="1065"/>
    </location>
</feature>
<feature type="domain" description="Peptidase M11 gametolysin" evidence="2">
    <location>
        <begin position="393"/>
        <end position="719"/>
    </location>
</feature>
<feature type="compositionally biased region" description="Low complexity" evidence="1">
    <location>
        <begin position="1371"/>
        <end position="1383"/>
    </location>
</feature>
<evidence type="ECO:0000313" key="3">
    <source>
        <dbReference type="EMBL" id="KAG2493860.1"/>
    </source>
</evidence>
<feature type="compositionally biased region" description="Pro residues" evidence="1">
    <location>
        <begin position="981"/>
        <end position="992"/>
    </location>
</feature>
<feature type="compositionally biased region" description="Pro residues" evidence="1">
    <location>
        <begin position="1231"/>
        <end position="1243"/>
    </location>
</feature>
<keyword evidence="4" id="KW-1185">Reference proteome</keyword>
<dbReference type="GO" id="GO:0030041">
    <property type="term" value="P:actin filament polymerization"/>
    <property type="evidence" value="ECO:0007669"/>
    <property type="project" value="TreeGrafter"/>
</dbReference>
<evidence type="ECO:0000259" key="2">
    <source>
        <dbReference type="Pfam" id="PF05548"/>
    </source>
</evidence>
<feature type="region of interest" description="Disordered" evidence="1">
    <location>
        <begin position="228"/>
        <end position="305"/>
    </location>
</feature>
<reference evidence="3" key="1">
    <citation type="journal article" date="2020" name="bioRxiv">
        <title>Comparative genomics of Chlamydomonas.</title>
        <authorList>
            <person name="Craig R.J."/>
            <person name="Hasan A.R."/>
            <person name="Ness R.W."/>
            <person name="Keightley P.D."/>
        </authorList>
    </citation>
    <scope>NUCLEOTIDE SEQUENCE</scope>
    <source>
        <strain evidence="3">CCAP 11/70</strain>
    </source>
</reference>
<feature type="compositionally biased region" description="Pro residues" evidence="1">
    <location>
        <begin position="870"/>
        <end position="884"/>
    </location>
</feature>
<feature type="compositionally biased region" description="Pro residues" evidence="1">
    <location>
        <begin position="1000"/>
        <end position="1017"/>
    </location>
</feature>
<protein>
    <recommendedName>
        <fullName evidence="2">Peptidase M11 gametolysin domain-containing protein</fullName>
    </recommendedName>
</protein>
<proteinExistence type="predicted"/>
<dbReference type="Pfam" id="PF05548">
    <property type="entry name" value="Peptidase_M11"/>
    <property type="match status" value="1"/>
</dbReference>
<feature type="compositionally biased region" description="Low complexity" evidence="1">
    <location>
        <begin position="1448"/>
        <end position="1500"/>
    </location>
</feature>
<feature type="compositionally biased region" description="Pro residues" evidence="1">
    <location>
        <begin position="1282"/>
        <end position="1291"/>
    </location>
</feature>
<feature type="compositionally biased region" description="Basic and acidic residues" evidence="1">
    <location>
        <begin position="1538"/>
        <end position="1551"/>
    </location>
</feature>
<feature type="compositionally biased region" description="Pro residues" evidence="1">
    <location>
        <begin position="957"/>
        <end position="975"/>
    </location>
</feature>
<feature type="compositionally biased region" description="Gly residues" evidence="1">
    <location>
        <begin position="229"/>
        <end position="246"/>
    </location>
</feature>
<feature type="compositionally biased region" description="Pro residues" evidence="1">
    <location>
        <begin position="740"/>
        <end position="754"/>
    </location>
</feature>
<feature type="compositionally biased region" description="Low complexity" evidence="1">
    <location>
        <begin position="1188"/>
        <end position="1198"/>
    </location>
</feature>
<feature type="compositionally biased region" description="Low complexity" evidence="1">
    <location>
        <begin position="1416"/>
        <end position="1431"/>
    </location>
</feature>
<feature type="compositionally biased region" description="Pro residues" evidence="1">
    <location>
        <begin position="429"/>
        <end position="454"/>
    </location>
</feature>
<dbReference type="InterPro" id="IPR051412">
    <property type="entry name" value="Formin_Homology_Diaphanous_sf"/>
</dbReference>
<feature type="region of interest" description="Disordered" evidence="1">
    <location>
        <begin position="665"/>
        <end position="684"/>
    </location>
</feature>
<dbReference type="PANTHER" id="PTHR45691">
    <property type="entry name" value="PROTEIN DIAPHANOUS"/>
    <property type="match status" value="1"/>
</dbReference>
<feature type="compositionally biased region" description="Low complexity" evidence="1">
    <location>
        <begin position="1244"/>
        <end position="1257"/>
    </location>
</feature>
<feature type="region of interest" description="Disordered" evidence="1">
    <location>
        <begin position="740"/>
        <end position="803"/>
    </location>
</feature>
<feature type="compositionally biased region" description="Pro residues" evidence="1">
    <location>
        <begin position="1150"/>
        <end position="1159"/>
    </location>
</feature>
<feature type="compositionally biased region" description="Pro residues" evidence="1">
    <location>
        <begin position="1110"/>
        <end position="1141"/>
    </location>
</feature>
<evidence type="ECO:0000313" key="4">
    <source>
        <dbReference type="Proteomes" id="UP000612055"/>
    </source>
</evidence>
<feature type="region of interest" description="Disordered" evidence="1">
    <location>
        <begin position="854"/>
        <end position="1507"/>
    </location>
</feature>
<name>A0A835Y150_9CHLO</name>
<dbReference type="OrthoDB" id="551331at2759"/>
<feature type="compositionally biased region" description="Pro residues" evidence="1">
    <location>
        <begin position="1085"/>
        <end position="1099"/>
    </location>
</feature>
<accession>A0A835Y150</accession>
<feature type="compositionally biased region" description="Low complexity" evidence="1">
    <location>
        <begin position="1100"/>
        <end position="1109"/>
    </location>
</feature>
<feature type="compositionally biased region" description="Low complexity" evidence="1">
    <location>
        <begin position="1160"/>
        <end position="1179"/>
    </location>
</feature>
<feature type="compositionally biased region" description="Pro residues" evidence="1">
    <location>
        <begin position="1258"/>
        <end position="1274"/>
    </location>
</feature>
<dbReference type="Proteomes" id="UP000612055">
    <property type="component" value="Unassembled WGS sequence"/>
</dbReference>
<feature type="region of interest" description="Disordered" evidence="1">
    <location>
        <begin position="1525"/>
        <end position="1561"/>
    </location>
</feature>
<feature type="region of interest" description="Disordered" evidence="1">
    <location>
        <begin position="139"/>
        <end position="168"/>
    </location>
</feature>
<feature type="region of interest" description="Disordered" evidence="1">
    <location>
        <begin position="425"/>
        <end position="463"/>
    </location>
</feature>
<comment type="caution">
    <text evidence="3">The sequence shown here is derived from an EMBL/GenBank/DDBJ whole genome shotgun (WGS) entry which is preliminary data.</text>
</comment>
<dbReference type="InterPro" id="IPR008752">
    <property type="entry name" value="Peptidase_M11"/>
</dbReference>
<feature type="compositionally biased region" description="Pro residues" evidence="1">
    <location>
        <begin position="1028"/>
        <end position="1054"/>
    </location>
</feature>
<evidence type="ECO:0000256" key="1">
    <source>
        <dbReference type="SAM" id="MobiDB-lite"/>
    </source>
</evidence>
<dbReference type="SUPFAM" id="SSF55486">
    <property type="entry name" value="Metalloproteases ('zincins'), catalytic domain"/>
    <property type="match status" value="1"/>
</dbReference>
<feature type="compositionally biased region" description="Low complexity" evidence="1">
    <location>
        <begin position="763"/>
        <end position="779"/>
    </location>
</feature>
<dbReference type="PANTHER" id="PTHR45691:SF6">
    <property type="entry name" value="PROTEIN DIAPHANOUS"/>
    <property type="match status" value="1"/>
</dbReference>
<feature type="compositionally biased region" description="Pro residues" evidence="1">
    <location>
        <begin position="1314"/>
        <end position="1326"/>
    </location>
</feature>
<organism evidence="3 4">
    <name type="scientific">Edaphochlamys debaryana</name>
    <dbReference type="NCBI Taxonomy" id="47281"/>
    <lineage>
        <taxon>Eukaryota</taxon>
        <taxon>Viridiplantae</taxon>
        <taxon>Chlorophyta</taxon>
        <taxon>core chlorophytes</taxon>
        <taxon>Chlorophyceae</taxon>
        <taxon>CS clade</taxon>
        <taxon>Chlamydomonadales</taxon>
        <taxon>Chlamydomonadales incertae sedis</taxon>
        <taxon>Edaphochlamys</taxon>
    </lineage>
</organism>
<dbReference type="GO" id="GO:0005884">
    <property type="term" value="C:actin filament"/>
    <property type="evidence" value="ECO:0007669"/>
    <property type="project" value="TreeGrafter"/>
</dbReference>